<comment type="caution">
    <text evidence="1">The sequence shown here is derived from an EMBL/GenBank/DDBJ whole genome shotgun (WGS) entry which is preliminary data.</text>
</comment>
<accession>A0A133UK43</accession>
<protein>
    <submittedName>
        <fullName evidence="1">Uncharacterized protein</fullName>
    </submittedName>
</protein>
<evidence type="ECO:0000313" key="2">
    <source>
        <dbReference type="Proteomes" id="UP000070284"/>
    </source>
</evidence>
<dbReference type="AlphaFoldDB" id="A0A133UK43"/>
<sequence length="110" mass="12861">MISKNENEISSQLIENFKEEIIGVTAENCRVDLNQSRKSTVLKCDIKGASYGTNKYNMHFLLGNWSFDLYQFEEHEKELIYDGKIDGVQTKIVFEFPYELSHCHEHVWPA</sequence>
<name>A0A133UK43_9EURY</name>
<dbReference type="Proteomes" id="UP000070284">
    <property type="component" value="Unassembled WGS sequence"/>
</dbReference>
<reference evidence="1 2" key="1">
    <citation type="journal article" date="2016" name="Sci. Rep.">
        <title>Metabolic traits of an uncultured archaeal lineage -MSBL1- from brine pools of the Red Sea.</title>
        <authorList>
            <person name="Mwirichia R."/>
            <person name="Alam I."/>
            <person name="Rashid M."/>
            <person name="Vinu M."/>
            <person name="Ba-Alawi W."/>
            <person name="Anthony Kamau A."/>
            <person name="Kamanda Ngugi D."/>
            <person name="Goker M."/>
            <person name="Klenk H.P."/>
            <person name="Bajic V."/>
            <person name="Stingl U."/>
        </authorList>
    </citation>
    <scope>NUCLEOTIDE SEQUENCE [LARGE SCALE GENOMIC DNA]</scope>
    <source>
        <strain evidence="1">SCGC-AAA259E19</strain>
    </source>
</reference>
<keyword evidence="2" id="KW-1185">Reference proteome</keyword>
<dbReference type="EMBL" id="LHXO01000049">
    <property type="protein sequence ID" value="KXA94597.1"/>
    <property type="molecule type" value="Genomic_DNA"/>
</dbReference>
<organism evidence="1 2">
    <name type="scientific">candidate division MSBL1 archaeon SCGC-AAA259E19</name>
    <dbReference type="NCBI Taxonomy" id="1698264"/>
    <lineage>
        <taxon>Archaea</taxon>
        <taxon>Methanobacteriati</taxon>
        <taxon>Methanobacteriota</taxon>
        <taxon>candidate division MSBL1</taxon>
    </lineage>
</organism>
<evidence type="ECO:0000313" key="1">
    <source>
        <dbReference type="EMBL" id="KXA94597.1"/>
    </source>
</evidence>
<gene>
    <name evidence="1" type="ORF">AKJ65_03980</name>
</gene>
<proteinExistence type="predicted"/>